<organism evidence="2 3">
    <name type="scientific">Ancylostoma duodenale</name>
    <dbReference type="NCBI Taxonomy" id="51022"/>
    <lineage>
        <taxon>Eukaryota</taxon>
        <taxon>Metazoa</taxon>
        <taxon>Ecdysozoa</taxon>
        <taxon>Nematoda</taxon>
        <taxon>Chromadorea</taxon>
        <taxon>Rhabditida</taxon>
        <taxon>Rhabditina</taxon>
        <taxon>Rhabditomorpha</taxon>
        <taxon>Strongyloidea</taxon>
        <taxon>Ancylostomatidae</taxon>
        <taxon>Ancylostomatinae</taxon>
        <taxon>Ancylostoma</taxon>
    </lineage>
</organism>
<keyword evidence="1" id="KW-0472">Membrane</keyword>
<evidence type="ECO:0000256" key="1">
    <source>
        <dbReference type="SAM" id="Phobius"/>
    </source>
</evidence>
<dbReference type="Proteomes" id="UP000054047">
    <property type="component" value="Unassembled WGS sequence"/>
</dbReference>
<feature type="transmembrane region" description="Helical" evidence="1">
    <location>
        <begin position="29"/>
        <end position="48"/>
    </location>
</feature>
<sequence length="311" mass="34617">MFYRRYKRNKGKGSGDSEEEPIIPQFNPFVFLLPAVCDIVATCILYVGLNLTTARALIVCTGLLSIFLINAQIEGYKWLGMLIVVLGLVIVGVTDFLFGEETEEKKEGAMIGNILCVVAQIAVALQLVLEQKYLHMHDVHPLFAVGLEGIYGLIILGIGMVPLYYIHVPPTFSSNPEGRLESVTSVTLLFDFALLRLGVLPSAPIYCWEFVVYKKLSKMATVTVGPMVHLDVIFAWKQICMEPMISVSLAAMIISIAFFNFSAITVTKELTATTRTVIDSIRTILIWGASIPLFHEKFIPYQKSTLQPYNQ</sequence>
<keyword evidence="1" id="KW-1133">Transmembrane helix</keyword>
<name>A0A0C2HCA9_9BILA</name>
<dbReference type="PANTHER" id="PTHR13146:SF0">
    <property type="entry name" value="SOLUTE CARRIER FAMILY 35 MEMBER F6"/>
    <property type="match status" value="1"/>
</dbReference>
<protein>
    <recommendedName>
        <fullName evidence="4">EamA domain-containing protein</fullName>
    </recommendedName>
</protein>
<proteinExistence type="predicted"/>
<evidence type="ECO:0000313" key="2">
    <source>
        <dbReference type="EMBL" id="KIH67161.1"/>
    </source>
</evidence>
<feature type="transmembrane region" description="Helical" evidence="1">
    <location>
        <begin position="54"/>
        <end position="71"/>
    </location>
</feature>
<accession>A0A0C2HCA9</accession>
<dbReference type="OrthoDB" id="29773at2759"/>
<evidence type="ECO:0000313" key="3">
    <source>
        <dbReference type="Proteomes" id="UP000054047"/>
    </source>
</evidence>
<keyword evidence="1" id="KW-0812">Transmembrane</keyword>
<dbReference type="GO" id="GO:0016020">
    <property type="term" value="C:membrane"/>
    <property type="evidence" value="ECO:0007669"/>
    <property type="project" value="TreeGrafter"/>
</dbReference>
<feature type="transmembrane region" description="Helical" evidence="1">
    <location>
        <begin position="78"/>
        <end position="98"/>
    </location>
</feature>
<gene>
    <name evidence="2" type="ORF">ANCDUO_02512</name>
</gene>
<feature type="transmembrane region" description="Helical" evidence="1">
    <location>
        <begin position="245"/>
        <end position="266"/>
    </location>
</feature>
<evidence type="ECO:0008006" key="4">
    <source>
        <dbReference type="Google" id="ProtNLM"/>
    </source>
</evidence>
<feature type="transmembrane region" description="Helical" evidence="1">
    <location>
        <begin position="141"/>
        <end position="166"/>
    </location>
</feature>
<feature type="transmembrane region" description="Helical" evidence="1">
    <location>
        <begin position="110"/>
        <end position="129"/>
    </location>
</feature>
<dbReference type="AlphaFoldDB" id="A0A0C2HCA9"/>
<keyword evidence="3" id="KW-1185">Reference proteome</keyword>
<dbReference type="PANTHER" id="PTHR13146">
    <property type="match status" value="1"/>
</dbReference>
<reference evidence="2 3" key="1">
    <citation type="submission" date="2013-12" db="EMBL/GenBank/DDBJ databases">
        <title>Draft genome of the parsitic nematode Ancylostoma duodenale.</title>
        <authorList>
            <person name="Mitreva M."/>
        </authorList>
    </citation>
    <scope>NUCLEOTIDE SEQUENCE [LARGE SCALE GENOMIC DNA]</scope>
    <source>
        <strain evidence="2 3">Zhejiang</strain>
    </source>
</reference>
<dbReference type="EMBL" id="KN726812">
    <property type="protein sequence ID" value="KIH67161.1"/>
    <property type="molecule type" value="Genomic_DNA"/>
</dbReference>